<dbReference type="Proteomes" id="UP000800092">
    <property type="component" value="Unassembled WGS sequence"/>
</dbReference>
<keyword evidence="4 11" id="KW-0679">Respiratory chain</keyword>
<keyword evidence="3 11" id="KW-0813">Transport</keyword>
<dbReference type="Pfam" id="PF02939">
    <property type="entry name" value="UcrQ"/>
    <property type="match status" value="1"/>
</dbReference>
<reference evidence="12" key="1">
    <citation type="journal article" date="2020" name="Stud. Mycol.">
        <title>101 Dothideomycetes genomes: a test case for predicting lifestyles and emergence of pathogens.</title>
        <authorList>
            <person name="Haridas S."/>
            <person name="Albert R."/>
            <person name="Binder M."/>
            <person name="Bloem J."/>
            <person name="Labutti K."/>
            <person name="Salamov A."/>
            <person name="Andreopoulos B."/>
            <person name="Baker S."/>
            <person name="Barry K."/>
            <person name="Bills G."/>
            <person name="Bluhm B."/>
            <person name="Cannon C."/>
            <person name="Castanera R."/>
            <person name="Culley D."/>
            <person name="Daum C."/>
            <person name="Ezra D."/>
            <person name="Gonzalez J."/>
            <person name="Henrissat B."/>
            <person name="Kuo A."/>
            <person name="Liang C."/>
            <person name="Lipzen A."/>
            <person name="Lutzoni F."/>
            <person name="Magnuson J."/>
            <person name="Mondo S."/>
            <person name="Nolan M."/>
            <person name="Ohm R."/>
            <person name="Pangilinan J."/>
            <person name="Park H.-J."/>
            <person name="Ramirez L."/>
            <person name="Alfaro M."/>
            <person name="Sun H."/>
            <person name="Tritt A."/>
            <person name="Yoshinaga Y."/>
            <person name="Zwiers L.-H."/>
            <person name="Turgeon B."/>
            <person name="Goodwin S."/>
            <person name="Spatafora J."/>
            <person name="Crous P."/>
            <person name="Grigoriev I."/>
        </authorList>
    </citation>
    <scope>NUCLEOTIDE SEQUENCE</scope>
    <source>
        <strain evidence="12">Tuck. ex Michener</strain>
    </source>
</reference>
<dbReference type="AlphaFoldDB" id="A0A6A6HNF6"/>
<dbReference type="GO" id="GO:0005743">
    <property type="term" value="C:mitochondrial inner membrane"/>
    <property type="evidence" value="ECO:0007669"/>
    <property type="project" value="UniProtKB-SubCell"/>
</dbReference>
<keyword evidence="13" id="KW-1185">Reference proteome</keyword>
<protein>
    <recommendedName>
        <fullName evidence="11">Cytochrome b-c1 complex subunit 8</fullName>
    </recommendedName>
    <alternativeName>
        <fullName evidence="11">Complex III subunit 8</fullName>
    </alternativeName>
</protein>
<dbReference type="PANTHER" id="PTHR12119:SF2">
    <property type="entry name" value="CYTOCHROME B-C1 COMPLEX SUBUNIT 8"/>
    <property type="match status" value="1"/>
</dbReference>
<dbReference type="SUPFAM" id="SSF81508">
    <property type="entry name" value="Ubiquinone-binding protein QP-C of cytochrome bc1 complex (Ubiquinol-cytochrome c reductase)"/>
    <property type="match status" value="1"/>
</dbReference>
<keyword evidence="7 11" id="KW-0249">Electron transport</keyword>
<organism evidence="12 13">
    <name type="scientific">Viridothelium virens</name>
    <name type="common">Speckled blister lichen</name>
    <name type="synonym">Trypethelium virens</name>
    <dbReference type="NCBI Taxonomy" id="1048519"/>
    <lineage>
        <taxon>Eukaryota</taxon>
        <taxon>Fungi</taxon>
        <taxon>Dikarya</taxon>
        <taxon>Ascomycota</taxon>
        <taxon>Pezizomycotina</taxon>
        <taxon>Dothideomycetes</taxon>
        <taxon>Dothideomycetes incertae sedis</taxon>
        <taxon>Trypetheliales</taxon>
        <taxon>Trypetheliaceae</taxon>
        <taxon>Viridothelium</taxon>
    </lineage>
</organism>
<dbReference type="GO" id="GO:0006122">
    <property type="term" value="P:mitochondrial electron transport, ubiquinol to cytochrome c"/>
    <property type="evidence" value="ECO:0007669"/>
    <property type="project" value="UniProtKB-UniRule"/>
</dbReference>
<dbReference type="Gene3D" id="1.20.5.210">
    <property type="entry name" value="Cytochrome b-c1 complex subunit 8"/>
    <property type="match status" value="1"/>
</dbReference>
<dbReference type="OrthoDB" id="6683853at2759"/>
<comment type="subcellular location">
    <subcellularLocation>
        <location evidence="1 11">Mitochondrion inner membrane</location>
        <topology evidence="1 11">Single-pass membrane protein</topology>
    </subcellularLocation>
</comment>
<gene>
    <name evidence="12" type="ORF">EV356DRAFT_502010</name>
</gene>
<evidence type="ECO:0000256" key="4">
    <source>
        <dbReference type="ARBA" id="ARBA00022660"/>
    </source>
</evidence>
<dbReference type="GO" id="GO:0045275">
    <property type="term" value="C:respiratory chain complex III"/>
    <property type="evidence" value="ECO:0007669"/>
    <property type="project" value="UniProtKB-UniRule"/>
</dbReference>
<comment type="function">
    <text evidence="11">Component of the ubiquinol-cytochrome c oxidoreductase, a multisubunit transmembrane complex that is part of the mitochondrial electron transport chain which drives oxidative phosphorylation. The complex plays an important role in the uptake of multiple carbon sources present in different host niches.</text>
</comment>
<evidence type="ECO:0000256" key="7">
    <source>
        <dbReference type="ARBA" id="ARBA00022982"/>
    </source>
</evidence>
<keyword evidence="9 11" id="KW-0496">Mitochondrion</keyword>
<feature type="transmembrane region" description="Helical" evidence="11">
    <location>
        <begin position="62"/>
        <end position="80"/>
    </location>
</feature>
<comment type="subunit">
    <text evidence="11">Component of the ubiquinol-cytochrome c oxidoreductase (cytochrome b-c1 complex, complex III, CIII), a multisubunit enzyme composed of 3 respiratory subunits cytochrome b, cytochrome c1 and Rieske protein, 2 core protein subunits, and additional low-molecular weight protein subunits. The complex exists as an obligatory dimer and forms supercomplexes (SCs) in the inner mitochondrial membrane with cytochrome c oxidase (complex IV, CIV).</text>
</comment>
<keyword evidence="10 11" id="KW-0472">Membrane</keyword>
<evidence type="ECO:0000256" key="9">
    <source>
        <dbReference type="ARBA" id="ARBA00023128"/>
    </source>
</evidence>
<evidence type="ECO:0000256" key="5">
    <source>
        <dbReference type="ARBA" id="ARBA00022692"/>
    </source>
</evidence>
<dbReference type="FunFam" id="1.20.5.210:FF:000001">
    <property type="entry name" value="Cytochrome b-c1 complex subunit 8"/>
    <property type="match status" value="1"/>
</dbReference>
<sequence length="89" mass="9809">MRNTLPRFSGGGEDRPGKYLGGWGNLGSQPQKGVVSYGLSQNRQRPFAGAGHAAIFNTWRRFCGQVLFIAPPLLIAYAVMDWAVDRRVT</sequence>
<evidence type="ECO:0000256" key="11">
    <source>
        <dbReference type="RuleBase" id="RU368118"/>
    </source>
</evidence>
<dbReference type="EMBL" id="ML991773">
    <property type="protein sequence ID" value="KAF2239073.1"/>
    <property type="molecule type" value="Genomic_DNA"/>
</dbReference>
<dbReference type="InterPro" id="IPR036642">
    <property type="entry name" value="Cyt_bc1_su8_sf"/>
</dbReference>
<evidence type="ECO:0000256" key="1">
    <source>
        <dbReference type="ARBA" id="ARBA00004434"/>
    </source>
</evidence>
<evidence type="ECO:0000256" key="6">
    <source>
        <dbReference type="ARBA" id="ARBA00022792"/>
    </source>
</evidence>
<evidence type="ECO:0000256" key="2">
    <source>
        <dbReference type="ARBA" id="ARBA00007668"/>
    </source>
</evidence>
<keyword evidence="6 11" id="KW-0999">Mitochondrion inner membrane</keyword>
<comment type="similarity">
    <text evidence="2 11">Belongs to the UQCRQ/QCR8 family.</text>
</comment>
<dbReference type="InterPro" id="IPR004205">
    <property type="entry name" value="Cyt_bc1_su8"/>
</dbReference>
<evidence type="ECO:0000313" key="12">
    <source>
        <dbReference type="EMBL" id="KAF2239073.1"/>
    </source>
</evidence>
<keyword evidence="5 11" id="KW-0812">Transmembrane</keyword>
<dbReference type="PANTHER" id="PTHR12119">
    <property type="entry name" value="UBIQUINOL-CYTOCHROME C REDUCTASE COMPLEX UBIQUINONE-BINDING PROTEIN QP-C"/>
    <property type="match status" value="1"/>
</dbReference>
<accession>A0A6A6HNF6</accession>
<evidence type="ECO:0000256" key="10">
    <source>
        <dbReference type="ARBA" id="ARBA00023136"/>
    </source>
</evidence>
<proteinExistence type="inferred from homology"/>
<evidence type="ECO:0000256" key="8">
    <source>
        <dbReference type="ARBA" id="ARBA00022989"/>
    </source>
</evidence>
<evidence type="ECO:0000256" key="3">
    <source>
        <dbReference type="ARBA" id="ARBA00022448"/>
    </source>
</evidence>
<name>A0A6A6HNF6_VIRVR</name>
<evidence type="ECO:0000313" key="13">
    <source>
        <dbReference type="Proteomes" id="UP000800092"/>
    </source>
</evidence>
<keyword evidence="8 11" id="KW-1133">Transmembrane helix</keyword>